<evidence type="ECO:0000256" key="1">
    <source>
        <dbReference type="SAM" id="MobiDB-lite"/>
    </source>
</evidence>
<evidence type="ECO:0000313" key="2">
    <source>
        <dbReference type="EMBL" id="MFC3615057.1"/>
    </source>
</evidence>
<proteinExistence type="predicted"/>
<gene>
    <name evidence="2" type="ORF">ACFORG_14915</name>
</gene>
<dbReference type="Proteomes" id="UP001595629">
    <property type="component" value="Unassembled WGS sequence"/>
</dbReference>
<dbReference type="EMBL" id="JBHRXI010000016">
    <property type="protein sequence ID" value="MFC3615057.1"/>
    <property type="molecule type" value="Genomic_DNA"/>
</dbReference>
<accession>A0ABV7THI2</accession>
<organism evidence="2 3">
    <name type="scientific">Lutimaribacter marinistellae</name>
    <dbReference type="NCBI Taxonomy" id="1820329"/>
    <lineage>
        <taxon>Bacteria</taxon>
        <taxon>Pseudomonadati</taxon>
        <taxon>Pseudomonadota</taxon>
        <taxon>Alphaproteobacteria</taxon>
        <taxon>Rhodobacterales</taxon>
        <taxon>Roseobacteraceae</taxon>
        <taxon>Lutimaribacter</taxon>
    </lineage>
</organism>
<feature type="region of interest" description="Disordered" evidence="1">
    <location>
        <begin position="774"/>
        <end position="797"/>
    </location>
</feature>
<dbReference type="RefSeq" id="WP_386736327.1">
    <property type="nucleotide sequence ID" value="NZ_JBHRXI010000016.1"/>
</dbReference>
<evidence type="ECO:0000313" key="3">
    <source>
        <dbReference type="Proteomes" id="UP001595629"/>
    </source>
</evidence>
<sequence>MPVAIDGHLPHQITAVSILAGIGALERRELCSLIALMESINALKLAKGAVEDIGKQLRIMREGEGRDLEERGQELETSCLTTSVLRHRLLTHLATALGVPPIPPLSGKSAMQMAAALAIRASERLTPAVVSERNRRAKKLSSEGMGELAATKAAEIYKSARDLLNKEKPLAFPELVREEMLHMLSNEQVVEAAAGKADPAVREALEKTHAAAQKAIAVGGSWAVFAAIVGNTGFAPYILAAQLSAWIPMVSGPALVSLLATLIHPATVMVGVGALAWYGVGKGSCAVQSQIAARLCVILAMSGTRDTERALANFLNEMRLLDNAPAAALSHLSKRDREALRQRLAFMNKRLTRRLPESAGPPPNTWIARADSHRLGLNEFDASSIGLMTAGEMLWSATAIDERVLEAADFSRSADIGDPLSFALHAQEFAVNGANYALRGYVAERLVLDWLVAEGHDVALAETSSTPGFDLIVDGNPVQVKCGTELSNLEEHFARYPDIPVIANEELAAKAADWGASQPGEVWADLVTTLPGFEVGDIETLIADTIGHAAVLTDPGVLELALWVGALRGGFEVVRGEIPIEDLPAWLIIDGAARGTLGFVGGKAGAWVGLVTVGPAGTLILGPAAACAALFGVGGTREAVTSLLMKDWRRELLHKSKRLHDAVVEAVEQQIERLSARAVRVRVKAGEHGELGCWMTRRAEDDLVAALEKRWDLGPVPRNEQDVIELVISARRMAPSSTRVLRVAKAVERRLGARPGLNEVAFRRPFEAARKWAKGKRDSALNRAPITERHQGLPTEK</sequence>
<protein>
    <submittedName>
        <fullName evidence="2">Uncharacterized protein</fullName>
    </submittedName>
</protein>
<keyword evidence="3" id="KW-1185">Reference proteome</keyword>
<comment type="caution">
    <text evidence="2">The sequence shown here is derived from an EMBL/GenBank/DDBJ whole genome shotgun (WGS) entry which is preliminary data.</text>
</comment>
<name>A0ABV7THI2_9RHOB</name>
<reference evidence="3" key="1">
    <citation type="journal article" date="2019" name="Int. J. Syst. Evol. Microbiol.">
        <title>The Global Catalogue of Microorganisms (GCM) 10K type strain sequencing project: providing services to taxonomists for standard genome sequencing and annotation.</title>
        <authorList>
            <consortium name="The Broad Institute Genomics Platform"/>
            <consortium name="The Broad Institute Genome Sequencing Center for Infectious Disease"/>
            <person name="Wu L."/>
            <person name="Ma J."/>
        </authorList>
    </citation>
    <scope>NUCLEOTIDE SEQUENCE [LARGE SCALE GENOMIC DNA]</scope>
    <source>
        <strain evidence="3">KCTC 42911</strain>
    </source>
</reference>